<evidence type="ECO:0000256" key="2">
    <source>
        <dbReference type="ARBA" id="ARBA00001936"/>
    </source>
</evidence>
<dbReference type="CDD" id="cd07180">
    <property type="entry name" value="RNase_HII_archaea_like"/>
    <property type="match status" value="1"/>
</dbReference>
<evidence type="ECO:0000256" key="3">
    <source>
        <dbReference type="ARBA" id="ARBA00001946"/>
    </source>
</evidence>
<dbReference type="InterPro" id="IPR001352">
    <property type="entry name" value="RNase_HII/HIII"/>
</dbReference>
<dbReference type="PANTHER" id="PTHR10954:SF23">
    <property type="entry name" value="RIBONUCLEASE"/>
    <property type="match status" value="1"/>
</dbReference>
<comment type="cofactor">
    <cofactor evidence="2">
        <name>Mn(2+)</name>
        <dbReference type="ChEBI" id="CHEBI:29035"/>
    </cofactor>
</comment>
<reference evidence="13" key="1">
    <citation type="submission" date="2018-05" db="EMBL/GenBank/DDBJ databases">
        <authorList>
            <person name="Lanie J.A."/>
            <person name="Ng W.-L."/>
            <person name="Kazmierczak K.M."/>
            <person name="Andrzejewski T.M."/>
            <person name="Davidsen T.M."/>
            <person name="Wayne K.J."/>
            <person name="Tettelin H."/>
            <person name="Glass J.I."/>
            <person name="Rusch D."/>
            <person name="Podicherti R."/>
            <person name="Tsui H.-C.T."/>
            <person name="Winkler M.E."/>
        </authorList>
    </citation>
    <scope>NUCLEOTIDE SEQUENCE</scope>
</reference>
<dbReference type="GO" id="GO:0005737">
    <property type="term" value="C:cytoplasm"/>
    <property type="evidence" value="ECO:0007669"/>
    <property type="project" value="UniProtKB-SubCell"/>
</dbReference>
<dbReference type="PROSITE" id="PS51975">
    <property type="entry name" value="RNASE_H_2"/>
    <property type="match status" value="1"/>
</dbReference>
<evidence type="ECO:0000256" key="9">
    <source>
        <dbReference type="ARBA" id="ARBA00022723"/>
    </source>
</evidence>
<keyword evidence="9" id="KW-0479">Metal-binding</keyword>
<evidence type="ECO:0000256" key="11">
    <source>
        <dbReference type="ARBA" id="ARBA00022801"/>
    </source>
</evidence>
<keyword evidence="7" id="KW-0963">Cytoplasm</keyword>
<keyword evidence="11" id="KW-0378">Hydrolase</keyword>
<dbReference type="InterPro" id="IPR024567">
    <property type="entry name" value="RNase_HII/HIII_dom"/>
</dbReference>
<dbReference type="InterPro" id="IPR036397">
    <property type="entry name" value="RNaseH_sf"/>
</dbReference>
<sequence length="200" mass="22474">MAVAIVAIEEDKALRKLGVRDSKQLSPRRRRELSTAIRQICECAVELIEPVTIDRWVAERGLNRLEERAFARLITQLAPTVAFIDSPELDGEKVGHRVSSHLPPGLDCQIIAQTKADQNIPVVAAASILAKEAREAAMERLKDELGDCGSGYPSDERTITFLKQYRRERGKWPPGTRKSWKTLKRLEQKVTLDDFGENDG</sequence>
<evidence type="ECO:0000256" key="7">
    <source>
        <dbReference type="ARBA" id="ARBA00022490"/>
    </source>
</evidence>
<dbReference type="Gene3D" id="3.30.420.10">
    <property type="entry name" value="Ribonuclease H-like superfamily/Ribonuclease H"/>
    <property type="match status" value="1"/>
</dbReference>
<dbReference type="SUPFAM" id="SSF53098">
    <property type="entry name" value="Ribonuclease H-like"/>
    <property type="match status" value="1"/>
</dbReference>
<dbReference type="Pfam" id="PF01351">
    <property type="entry name" value="RNase_HII"/>
    <property type="match status" value="1"/>
</dbReference>
<evidence type="ECO:0000256" key="5">
    <source>
        <dbReference type="ARBA" id="ARBA00004496"/>
    </source>
</evidence>
<comment type="subcellular location">
    <subcellularLocation>
        <location evidence="5">Cytoplasm</location>
    </subcellularLocation>
</comment>
<evidence type="ECO:0000313" key="13">
    <source>
        <dbReference type="EMBL" id="SUZ55015.1"/>
    </source>
</evidence>
<dbReference type="GO" id="GO:0003723">
    <property type="term" value="F:RNA binding"/>
    <property type="evidence" value="ECO:0007669"/>
    <property type="project" value="InterPro"/>
</dbReference>
<dbReference type="GO" id="GO:0032299">
    <property type="term" value="C:ribonuclease H2 complex"/>
    <property type="evidence" value="ECO:0007669"/>
    <property type="project" value="TreeGrafter"/>
</dbReference>
<keyword evidence="10" id="KW-0255">Endonuclease</keyword>
<evidence type="ECO:0000256" key="6">
    <source>
        <dbReference type="ARBA" id="ARBA00012180"/>
    </source>
</evidence>
<comment type="function">
    <text evidence="4">Endonuclease that specifically degrades the RNA of RNA-DNA hybrids.</text>
</comment>
<keyword evidence="8" id="KW-0540">Nuclease</keyword>
<feature type="domain" description="RNase H type-2" evidence="12">
    <location>
        <begin position="1"/>
        <end position="192"/>
    </location>
</feature>
<gene>
    <name evidence="13" type="ORF">METZ01_LOCUS7869</name>
</gene>
<dbReference type="AlphaFoldDB" id="A0A381NKC6"/>
<dbReference type="Gene3D" id="1.10.10.460">
    <property type="entry name" value="Ribonuclease hii. Domain 2"/>
    <property type="match status" value="1"/>
</dbReference>
<comment type="catalytic activity">
    <reaction evidence="1">
        <text>Endonucleolytic cleavage to 5'-phosphomonoester.</text>
        <dbReference type="EC" id="3.1.26.4"/>
    </reaction>
</comment>
<dbReference type="InterPro" id="IPR023160">
    <property type="entry name" value="RNase_HII_hlx-loop-hlx_cap_dom"/>
</dbReference>
<dbReference type="GO" id="GO:0046872">
    <property type="term" value="F:metal ion binding"/>
    <property type="evidence" value="ECO:0007669"/>
    <property type="project" value="UniProtKB-KW"/>
</dbReference>
<organism evidence="13">
    <name type="scientific">marine metagenome</name>
    <dbReference type="NCBI Taxonomy" id="408172"/>
    <lineage>
        <taxon>unclassified sequences</taxon>
        <taxon>metagenomes</taxon>
        <taxon>ecological metagenomes</taxon>
    </lineage>
</organism>
<protein>
    <recommendedName>
        <fullName evidence="6">ribonuclease H</fullName>
        <ecNumber evidence="6">3.1.26.4</ecNumber>
    </recommendedName>
</protein>
<dbReference type="EC" id="3.1.26.4" evidence="6"/>
<accession>A0A381NKC6</accession>
<dbReference type="InterPro" id="IPR012337">
    <property type="entry name" value="RNaseH-like_sf"/>
</dbReference>
<dbReference type="PANTHER" id="PTHR10954">
    <property type="entry name" value="RIBONUCLEASE H2 SUBUNIT A"/>
    <property type="match status" value="1"/>
</dbReference>
<evidence type="ECO:0000256" key="1">
    <source>
        <dbReference type="ARBA" id="ARBA00000077"/>
    </source>
</evidence>
<evidence type="ECO:0000259" key="12">
    <source>
        <dbReference type="PROSITE" id="PS51975"/>
    </source>
</evidence>
<evidence type="ECO:0000256" key="4">
    <source>
        <dbReference type="ARBA" id="ARBA00004065"/>
    </source>
</evidence>
<dbReference type="GO" id="GO:0004523">
    <property type="term" value="F:RNA-DNA hybrid ribonuclease activity"/>
    <property type="evidence" value="ECO:0007669"/>
    <property type="project" value="UniProtKB-EC"/>
</dbReference>
<dbReference type="EMBL" id="UINC01000422">
    <property type="protein sequence ID" value="SUZ55015.1"/>
    <property type="molecule type" value="Genomic_DNA"/>
</dbReference>
<dbReference type="InterPro" id="IPR004649">
    <property type="entry name" value="RNase_H2_suA"/>
</dbReference>
<name>A0A381NKC6_9ZZZZ</name>
<comment type="cofactor">
    <cofactor evidence="3">
        <name>Mg(2+)</name>
        <dbReference type="ChEBI" id="CHEBI:18420"/>
    </cofactor>
</comment>
<evidence type="ECO:0000256" key="10">
    <source>
        <dbReference type="ARBA" id="ARBA00022759"/>
    </source>
</evidence>
<dbReference type="GO" id="GO:0006298">
    <property type="term" value="P:mismatch repair"/>
    <property type="evidence" value="ECO:0007669"/>
    <property type="project" value="TreeGrafter"/>
</dbReference>
<proteinExistence type="predicted"/>
<dbReference type="NCBIfam" id="TIGR00729">
    <property type="entry name" value="ribonuclease HII"/>
    <property type="match status" value="1"/>
</dbReference>
<dbReference type="GO" id="GO:0043137">
    <property type="term" value="P:DNA replication, removal of RNA primer"/>
    <property type="evidence" value="ECO:0007669"/>
    <property type="project" value="TreeGrafter"/>
</dbReference>
<evidence type="ECO:0000256" key="8">
    <source>
        <dbReference type="ARBA" id="ARBA00022722"/>
    </source>
</evidence>